<organism evidence="1 2">
    <name type="scientific">Macrosiphum euphorbiae</name>
    <name type="common">potato aphid</name>
    <dbReference type="NCBI Taxonomy" id="13131"/>
    <lineage>
        <taxon>Eukaryota</taxon>
        <taxon>Metazoa</taxon>
        <taxon>Ecdysozoa</taxon>
        <taxon>Arthropoda</taxon>
        <taxon>Hexapoda</taxon>
        <taxon>Insecta</taxon>
        <taxon>Pterygota</taxon>
        <taxon>Neoptera</taxon>
        <taxon>Paraneoptera</taxon>
        <taxon>Hemiptera</taxon>
        <taxon>Sternorrhyncha</taxon>
        <taxon>Aphidomorpha</taxon>
        <taxon>Aphidoidea</taxon>
        <taxon>Aphididae</taxon>
        <taxon>Macrosiphini</taxon>
        <taxon>Macrosiphum</taxon>
    </lineage>
</organism>
<name>A0AAV0WSY9_9HEMI</name>
<reference evidence="1 2" key="1">
    <citation type="submission" date="2023-01" db="EMBL/GenBank/DDBJ databases">
        <authorList>
            <person name="Whitehead M."/>
        </authorList>
    </citation>
    <scope>NUCLEOTIDE SEQUENCE [LARGE SCALE GENOMIC DNA]</scope>
</reference>
<evidence type="ECO:0000313" key="1">
    <source>
        <dbReference type="EMBL" id="CAI6359135.1"/>
    </source>
</evidence>
<gene>
    <name evidence="1" type="ORF">MEUPH1_LOCUS14572</name>
</gene>
<evidence type="ECO:0000313" key="2">
    <source>
        <dbReference type="Proteomes" id="UP001160148"/>
    </source>
</evidence>
<keyword evidence="2" id="KW-1185">Reference proteome</keyword>
<comment type="caution">
    <text evidence="1">The sequence shown here is derived from an EMBL/GenBank/DDBJ whole genome shotgun (WGS) entry which is preliminary data.</text>
</comment>
<sequence>MAHLVVDQTASDGDGDTEVDRFSSLAHHRARERYLAHHGGWFPSIKNNNNNHTRSDGGRHAVVVVVEKFGMRHGTKTSDSFSDLGKCERRPMLSCRWSWPLMLTWWGRSVSHYRDVYNNNWENRLLCRCVSTDATAATGGDDRQRQRPVGGRTLRVVGAGVRYYVTLWSFMHWRAINIIISQCNHK</sequence>
<proteinExistence type="predicted"/>
<dbReference type="Proteomes" id="UP001160148">
    <property type="component" value="Unassembled WGS sequence"/>
</dbReference>
<dbReference type="EMBL" id="CARXXK010000002">
    <property type="protein sequence ID" value="CAI6359135.1"/>
    <property type="molecule type" value="Genomic_DNA"/>
</dbReference>
<protein>
    <submittedName>
        <fullName evidence="1">Uncharacterized protein</fullName>
    </submittedName>
</protein>
<accession>A0AAV0WSY9</accession>
<dbReference type="AlphaFoldDB" id="A0AAV0WSY9"/>